<sequence length="45" mass="4808">MKLDMGGFITLLLLPPSARERRGPARISCSILMASKGKYSLLSAG</sequence>
<organism evidence="1 2">
    <name type="scientific">Sphingobium jiangsuense</name>
    <dbReference type="NCBI Taxonomy" id="870476"/>
    <lineage>
        <taxon>Bacteria</taxon>
        <taxon>Pseudomonadati</taxon>
        <taxon>Pseudomonadota</taxon>
        <taxon>Alphaproteobacteria</taxon>
        <taxon>Sphingomonadales</taxon>
        <taxon>Sphingomonadaceae</taxon>
        <taxon>Sphingobium</taxon>
    </lineage>
</organism>
<protein>
    <submittedName>
        <fullName evidence="1">Uncharacterized protein</fullName>
    </submittedName>
</protein>
<name>A0A7W6BL11_9SPHN</name>
<keyword evidence="2" id="KW-1185">Reference proteome</keyword>
<evidence type="ECO:0000313" key="1">
    <source>
        <dbReference type="EMBL" id="MBB3927017.1"/>
    </source>
</evidence>
<dbReference type="AlphaFoldDB" id="A0A7W6BL11"/>
<evidence type="ECO:0000313" key="2">
    <source>
        <dbReference type="Proteomes" id="UP000571950"/>
    </source>
</evidence>
<reference evidence="1 2" key="1">
    <citation type="submission" date="2020-08" db="EMBL/GenBank/DDBJ databases">
        <title>Genomic Encyclopedia of Type Strains, Phase IV (KMG-IV): sequencing the most valuable type-strain genomes for metagenomic binning, comparative biology and taxonomic classification.</title>
        <authorList>
            <person name="Goeker M."/>
        </authorList>
    </citation>
    <scope>NUCLEOTIDE SEQUENCE [LARGE SCALE GENOMIC DNA]</scope>
    <source>
        <strain evidence="1 2">DSM 26189</strain>
    </source>
</reference>
<gene>
    <name evidence="1" type="ORF">GGR43_002740</name>
</gene>
<dbReference type="Proteomes" id="UP000571950">
    <property type="component" value="Unassembled WGS sequence"/>
</dbReference>
<proteinExistence type="predicted"/>
<accession>A0A7W6BL11</accession>
<dbReference type="EMBL" id="JACIDT010000009">
    <property type="protein sequence ID" value="MBB3927017.1"/>
    <property type="molecule type" value="Genomic_DNA"/>
</dbReference>
<comment type="caution">
    <text evidence="1">The sequence shown here is derived from an EMBL/GenBank/DDBJ whole genome shotgun (WGS) entry which is preliminary data.</text>
</comment>
<dbReference type="RefSeq" id="WP_188072519.1">
    <property type="nucleotide sequence ID" value="NZ_BSPS01000125.1"/>
</dbReference>